<sequence length="341" mass="37787">MTLPGTLAVEPTMQRNSIFPAGVSSRSLVDVFSRALTSFQSAGTKFQVVCTIPPSRRPSQQLLNPIPPRTKPSTLVVLDSSFNPPTRAHLRMATSALHDLAKGKKDLGTGTLRLLLLLAVNNADKAPKPASFDQRLAMMWAFAEDIQNTLHSGQQKDQEGEAPSIDVALSTQPYFHEKCAAIAESDFYRTSDNSEGDMEQVVLAGFDTLIRILNPKYYNPPGSVVQVSVGEKTPMQKVLDPFFARARLRITMRTDDDWGGKEEQLAYLEDLLRGDGLQRIGGSGEWGSRIEIIEGRQDGENIVSSTYARAAAKEQDWSGLDIMVTPGVRWWIEHERLYSEH</sequence>
<organism evidence="1 2">
    <name type="scientific">Podospora didyma</name>
    <dbReference type="NCBI Taxonomy" id="330526"/>
    <lineage>
        <taxon>Eukaryota</taxon>
        <taxon>Fungi</taxon>
        <taxon>Dikarya</taxon>
        <taxon>Ascomycota</taxon>
        <taxon>Pezizomycotina</taxon>
        <taxon>Sordariomycetes</taxon>
        <taxon>Sordariomycetidae</taxon>
        <taxon>Sordariales</taxon>
        <taxon>Podosporaceae</taxon>
        <taxon>Podospora</taxon>
    </lineage>
</organism>
<dbReference type="GO" id="GO:0016887">
    <property type="term" value="F:ATP hydrolysis activity"/>
    <property type="evidence" value="ECO:0007669"/>
    <property type="project" value="TreeGrafter"/>
</dbReference>
<keyword evidence="2" id="KW-1185">Reference proteome</keyword>
<evidence type="ECO:0000313" key="1">
    <source>
        <dbReference type="EMBL" id="KAK3387887.1"/>
    </source>
</evidence>
<evidence type="ECO:0008006" key="3">
    <source>
        <dbReference type="Google" id="ProtNLM"/>
    </source>
</evidence>
<evidence type="ECO:0000313" key="2">
    <source>
        <dbReference type="Proteomes" id="UP001285441"/>
    </source>
</evidence>
<dbReference type="SUPFAM" id="SSF52374">
    <property type="entry name" value="Nucleotidylyl transferase"/>
    <property type="match status" value="1"/>
</dbReference>
<dbReference type="GO" id="GO:0005737">
    <property type="term" value="C:cytoplasm"/>
    <property type="evidence" value="ECO:0007669"/>
    <property type="project" value="TreeGrafter"/>
</dbReference>
<gene>
    <name evidence="1" type="ORF">B0H63DRAFT_471090</name>
</gene>
<reference evidence="1" key="1">
    <citation type="journal article" date="2023" name="Mol. Phylogenet. Evol.">
        <title>Genome-scale phylogeny and comparative genomics of the fungal order Sordariales.</title>
        <authorList>
            <person name="Hensen N."/>
            <person name="Bonometti L."/>
            <person name="Westerberg I."/>
            <person name="Brannstrom I.O."/>
            <person name="Guillou S."/>
            <person name="Cros-Aarteil S."/>
            <person name="Calhoun S."/>
            <person name="Haridas S."/>
            <person name="Kuo A."/>
            <person name="Mondo S."/>
            <person name="Pangilinan J."/>
            <person name="Riley R."/>
            <person name="LaButti K."/>
            <person name="Andreopoulos B."/>
            <person name="Lipzen A."/>
            <person name="Chen C."/>
            <person name="Yan M."/>
            <person name="Daum C."/>
            <person name="Ng V."/>
            <person name="Clum A."/>
            <person name="Steindorff A."/>
            <person name="Ohm R.A."/>
            <person name="Martin F."/>
            <person name="Silar P."/>
            <person name="Natvig D.O."/>
            <person name="Lalanne C."/>
            <person name="Gautier V."/>
            <person name="Ament-Velasquez S.L."/>
            <person name="Kruys A."/>
            <person name="Hutchinson M.I."/>
            <person name="Powell A.J."/>
            <person name="Barry K."/>
            <person name="Miller A.N."/>
            <person name="Grigoriev I.V."/>
            <person name="Debuchy R."/>
            <person name="Gladieux P."/>
            <person name="Hiltunen Thoren M."/>
            <person name="Johannesson H."/>
        </authorList>
    </citation>
    <scope>NUCLEOTIDE SEQUENCE</scope>
    <source>
        <strain evidence="1">CBS 232.78</strain>
    </source>
</reference>
<name>A0AAE0NUC0_9PEZI</name>
<dbReference type="EMBL" id="JAULSW010000003">
    <property type="protein sequence ID" value="KAK3387887.1"/>
    <property type="molecule type" value="Genomic_DNA"/>
</dbReference>
<dbReference type="InterPro" id="IPR014729">
    <property type="entry name" value="Rossmann-like_a/b/a_fold"/>
</dbReference>
<dbReference type="Proteomes" id="UP001285441">
    <property type="component" value="Unassembled WGS sequence"/>
</dbReference>
<dbReference type="GO" id="GO:0000309">
    <property type="term" value="F:nicotinamide-nucleotide adenylyltransferase activity"/>
    <property type="evidence" value="ECO:0007669"/>
    <property type="project" value="TreeGrafter"/>
</dbReference>
<dbReference type="AlphaFoldDB" id="A0AAE0NUC0"/>
<dbReference type="Gene3D" id="3.40.50.620">
    <property type="entry name" value="HUPs"/>
    <property type="match status" value="1"/>
</dbReference>
<dbReference type="PANTHER" id="PTHR31285">
    <property type="entry name" value="NICOTINAMIDE MONONUCLEOTIDE ADENYLYLTRANSFERASE"/>
    <property type="match status" value="1"/>
</dbReference>
<accession>A0AAE0NUC0</accession>
<comment type="caution">
    <text evidence="1">The sequence shown here is derived from an EMBL/GenBank/DDBJ whole genome shotgun (WGS) entry which is preliminary data.</text>
</comment>
<dbReference type="GO" id="GO:0005634">
    <property type="term" value="C:nucleus"/>
    <property type="evidence" value="ECO:0007669"/>
    <property type="project" value="TreeGrafter"/>
</dbReference>
<proteinExistence type="predicted"/>
<dbReference type="PANTHER" id="PTHR31285:SF0">
    <property type="entry name" value="NICOTINAMIDE MONONUCLEOTIDE ADENYLYLTRANSFERASE"/>
    <property type="match status" value="1"/>
</dbReference>
<protein>
    <recommendedName>
        <fullName evidence="3">Nicotinamide-nucleotide adenylyltransferase</fullName>
    </recommendedName>
</protein>
<reference evidence="1" key="2">
    <citation type="submission" date="2023-06" db="EMBL/GenBank/DDBJ databases">
        <authorList>
            <consortium name="Lawrence Berkeley National Laboratory"/>
            <person name="Haridas S."/>
            <person name="Hensen N."/>
            <person name="Bonometti L."/>
            <person name="Westerberg I."/>
            <person name="Brannstrom I.O."/>
            <person name="Guillou S."/>
            <person name="Cros-Aarteil S."/>
            <person name="Calhoun S."/>
            <person name="Kuo A."/>
            <person name="Mondo S."/>
            <person name="Pangilinan J."/>
            <person name="Riley R."/>
            <person name="LaButti K."/>
            <person name="Andreopoulos B."/>
            <person name="Lipzen A."/>
            <person name="Chen C."/>
            <person name="Yanf M."/>
            <person name="Daum C."/>
            <person name="Ng V."/>
            <person name="Clum A."/>
            <person name="Steindorff A."/>
            <person name="Ohm R."/>
            <person name="Martin F."/>
            <person name="Silar P."/>
            <person name="Natvig D."/>
            <person name="Lalanne C."/>
            <person name="Gautier V."/>
            <person name="Ament-velasquez S.L."/>
            <person name="Kruys A."/>
            <person name="Hutchinson M.I."/>
            <person name="Powell A.J."/>
            <person name="Barry K."/>
            <person name="Miller A.N."/>
            <person name="Grigoriev I.V."/>
            <person name="Debuchy R."/>
            <person name="Gladieux P."/>
            <person name="Thoren M.H."/>
            <person name="Johannesson H."/>
        </authorList>
    </citation>
    <scope>NUCLEOTIDE SEQUENCE</scope>
    <source>
        <strain evidence="1">CBS 232.78</strain>
    </source>
</reference>